<protein>
    <submittedName>
        <fullName evidence="3">Site-specific integrase</fullName>
    </submittedName>
</protein>
<dbReference type="PROSITE" id="PS51898">
    <property type="entry name" value="TYR_RECOMBINASE"/>
    <property type="match status" value="1"/>
</dbReference>
<dbReference type="PANTHER" id="PTHR30349">
    <property type="entry name" value="PHAGE INTEGRASE-RELATED"/>
    <property type="match status" value="1"/>
</dbReference>
<dbReference type="PANTHER" id="PTHR30349:SF64">
    <property type="entry name" value="PROPHAGE INTEGRASE INTD-RELATED"/>
    <property type="match status" value="1"/>
</dbReference>
<dbReference type="SUPFAM" id="SSF56349">
    <property type="entry name" value="DNA breaking-rejoining enzymes"/>
    <property type="match status" value="1"/>
</dbReference>
<evidence type="ECO:0000256" key="1">
    <source>
        <dbReference type="ARBA" id="ARBA00023172"/>
    </source>
</evidence>
<dbReference type="EMBL" id="CP114052">
    <property type="protein sequence ID" value="WAW15867.1"/>
    <property type="molecule type" value="Genomic_DNA"/>
</dbReference>
<keyword evidence="4" id="KW-1185">Reference proteome</keyword>
<dbReference type="Gene3D" id="1.10.443.10">
    <property type="entry name" value="Intergrase catalytic core"/>
    <property type="match status" value="1"/>
</dbReference>
<dbReference type="InterPro" id="IPR002104">
    <property type="entry name" value="Integrase_catalytic"/>
</dbReference>
<reference evidence="3" key="1">
    <citation type="submission" date="2022-12" db="EMBL/GenBank/DDBJ databases">
        <title>Peptostreptococcus.</title>
        <authorList>
            <person name="Lee S.H."/>
        </authorList>
    </citation>
    <scope>NUCLEOTIDE SEQUENCE</scope>
    <source>
        <strain evidence="3">CBA3647</strain>
    </source>
</reference>
<dbReference type="InterPro" id="IPR013762">
    <property type="entry name" value="Integrase-like_cat_sf"/>
</dbReference>
<evidence type="ECO:0000259" key="2">
    <source>
        <dbReference type="PROSITE" id="PS51898"/>
    </source>
</evidence>
<sequence length="161" mass="18676">MTVKETLQKTYVFDDNMKPHLTTVQQDPKTENGVRTIPLSSSLEKHLKQLKITQSENKLKLGKSYIKSDYVFTDDIGKTIDNKRPNTTLKTILKRLDIEPIKFHGLRKTYATRLFENGVPPKTVQVLLGHADIQITMNIYTEVMEDEKYKDIDKLDTIFNF</sequence>
<accession>A0ABY7JR69</accession>
<feature type="domain" description="Tyr recombinase" evidence="2">
    <location>
        <begin position="1"/>
        <end position="153"/>
    </location>
</feature>
<name>A0ABY7JR69_9FIRM</name>
<keyword evidence="1" id="KW-0233">DNA recombination</keyword>
<organism evidence="3 4">
    <name type="scientific">Peptostreptococcus equinus</name>
    <dbReference type="NCBI Taxonomy" id="3003601"/>
    <lineage>
        <taxon>Bacteria</taxon>
        <taxon>Bacillati</taxon>
        <taxon>Bacillota</taxon>
        <taxon>Clostridia</taxon>
        <taxon>Peptostreptococcales</taxon>
        <taxon>Peptostreptococcaceae</taxon>
        <taxon>Peptostreptococcus</taxon>
    </lineage>
</organism>
<dbReference type="Pfam" id="PF00589">
    <property type="entry name" value="Phage_integrase"/>
    <property type="match status" value="1"/>
</dbReference>
<evidence type="ECO:0000313" key="4">
    <source>
        <dbReference type="Proteomes" id="UP001164187"/>
    </source>
</evidence>
<dbReference type="CDD" id="cd01189">
    <property type="entry name" value="INT_ICEBs1_C_like"/>
    <property type="match status" value="1"/>
</dbReference>
<dbReference type="InterPro" id="IPR011010">
    <property type="entry name" value="DNA_brk_join_enz"/>
</dbReference>
<dbReference type="Proteomes" id="UP001164187">
    <property type="component" value="Chromosome"/>
</dbReference>
<proteinExistence type="predicted"/>
<evidence type="ECO:0000313" key="3">
    <source>
        <dbReference type="EMBL" id="WAW15867.1"/>
    </source>
</evidence>
<dbReference type="InterPro" id="IPR050090">
    <property type="entry name" value="Tyrosine_recombinase_XerCD"/>
</dbReference>
<gene>
    <name evidence="3" type="ORF">O0R46_07320</name>
</gene>
<dbReference type="RefSeq" id="WP_269312546.1">
    <property type="nucleotide sequence ID" value="NZ_CP114052.1"/>
</dbReference>